<keyword evidence="5" id="KW-1185">Reference proteome</keyword>
<feature type="domain" description="Peptidase M16 N-terminal" evidence="2">
    <location>
        <begin position="16"/>
        <end position="150"/>
    </location>
</feature>
<name>A0ABZ2LNI3_9BACT</name>
<dbReference type="EMBL" id="CP089984">
    <property type="protein sequence ID" value="WXB12454.1"/>
    <property type="molecule type" value="Genomic_DNA"/>
</dbReference>
<dbReference type="SUPFAM" id="SSF63411">
    <property type="entry name" value="LuxS/MPP-like metallohydrolase"/>
    <property type="match status" value="2"/>
</dbReference>
<dbReference type="InterPro" id="IPR007863">
    <property type="entry name" value="Peptidase_M16_C"/>
</dbReference>
<dbReference type="Proteomes" id="UP001370348">
    <property type="component" value="Chromosome"/>
</dbReference>
<evidence type="ECO:0000256" key="1">
    <source>
        <dbReference type="ARBA" id="ARBA00007261"/>
    </source>
</evidence>
<protein>
    <submittedName>
        <fullName evidence="4">Insulinase family protein</fullName>
    </submittedName>
</protein>
<organism evidence="4 5">
    <name type="scientific">Pendulispora albinea</name>
    <dbReference type="NCBI Taxonomy" id="2741071"/>
    <lineage>
        <taxon>Bacteria</taxon>
        <taxon>Pseudomonadati</taxon>
        <taxon>Myxococcota</taxon>
        <taxon>Myxococcia</taxon>
        <taxon>Myxococcales</taxon>
        <taxon>Sorangiineae</taxon>
        <taxon>Pendulisporaceae</taxon>
        <taxon>Pendulispora</taxon>
    </lineage>
</organism>
<comment type="similarity">
    <text evidence="1">Belongs to the peptidase M16 family.</text>
</comment>
<gene>
    <name evidence="4" type="ORF">LZC94_31975</name>
</gene>
<dbReference type="RefSeq" id="WP_394822076.1">
    <property type="nucleotide sequence ID" value="NZ_CP089984.1"/>
</dbReference>
<dbReference type="Gene3D" id="3.30.830.10">
    <property type="entry name" value="Metalloenzyme, LuxS/M16 peptidase-like"/>
    <property type="match status" value="2"/>
</dbReference>
<dbReference type="Pfam" id="PF05193">
    <property type="entry name" value="Peptidase_M16_C"/>
    <property type="match status" value="1"/>
</dbReference>
<evidence type="ECO:0000313" key="5">
    <source>
        <dbReference type="Proteomes" id="UP001370348"/>
    </source>
</evidence>
<proteinExistence type="inferred from homology"/>
<sequence length="430" mass="48020">MSTSAFRTVVLDNGLRVVAVAQPQLHRAHVGLYVRVGSRYETVETNGLSHFLEHMLYRGTDRLKNAHDVNLAFERLGGYLYAATQADFGVFSVTLPPESLEQACALFSEVIHKPAFCDIEIEKGIVCEEILEDLDDEGRQVDADNLSRALIYGSHPLGFTITGDEKNVRSFTTEALRTHYVQHYNASSSVLVFSGAIDVDAAIELGAKSFGDLPRGERFQTVAPPFTQKKPRIRIVENMSSQTELRVCFRTIAENAAERPALDMFMRVLDDGMSTRLYHRICDSQGLCYDVGASYDGYEDDGVVDFVAGAQHARTTRVTEEILDLVRELGSEGPTEEELVKARQRHLWELSAMRDSPDDLGAFYAVGYLFDRFETPEEKHAKLASVTADEVRAIVRRVAQPERLNVVAVGLLENGEDKRLTDLVKGYSFK</sequence>
<dbReference type="PANTHER" id="PTHR11851">
    <property type="entry name" value="METALLOPROTEASE"/>
    <property type="match status" value="1"/>
</dbReference>
<evidence type="ECO:0000259" key="2">
    <source>
        <dbReference type="Pfam" id="PF00675"/>
    </source>
</evidence>
<accession>A0ABZ2LNI3</accession>
<dbReference type="PANTHER" id="PTHR11851:SF49">
    <property type="entry name" value="MITOCHONDRIAL-PROCESSING PEPTIDASE SUBUNIT ALPHA"/>
    <property type="match status" value="1"/>
</dbReference>
<evidence type="ECO:0000313" key="4">
    <source>
        <dbReference type="EMBL" id="WXB12454.1"/>
    </source>
</evidence>
<reference evidence="4 5" key="1">
    <citation type="submission" date="2021-12" db="EMBL/GenBank/DDBJ databases">
        <title>Discovery of the Pendulisporaceae a myxobacterial family with distinct sporulation behavior and unique specialized metabolism.</title>
        <authorList>
            <person name="Garcia R."/>
            <person name="Popoff A."/>
            <person name="Bader C.D."/>
            <person name="Loehr J."/>
            <person name="Walesch S."/>
            <person name="Walt C."/>
            <person name="Boldt J."/>
            <person name="Bunk B."/>
            <person name="Haeckl F.J.F.P.J."/>
            <person name="Gunesch A.P."/>
            <person name="Birkelbach J."/>
            <person name="Nuebel U."/>
            <person name="Pietschmann T."/>
            <person name="Bach T."/>
            <person name="Mueller R."/>
        </authorList>
    </citation>
    <scope>NUCLEOTIDE SEQUENCE [LARGE SCALE GENOMIC DNA]</scope>
    <source>
        <strain evidence="4 5">MSr11954</strain>
    </source>
</reference>
<evidence type="ECO:0000259" key="3">
    <source>
        <dbReference type="Pfam" id="PF05193"/>
    </source>
</evidence>
<feature type="domain" description="Peptidase M16 C-terminal" evidence="3">
    <location>
        <begin position="170"/>
        <end position="344"/>
    </location>
</feature>
<dbReference type="InterPro" id="IPR011765">
    <property type="entry name" value="Pept_M16_N"/>
</dbReference>
<dbReference type="Pfam" id="PF00675">
    <property type="entry name" value="Peptidase_M16"/>
    <property type="match status" value="1"/>
</dbReference>
<dbReference type="InterPro" id="IPR050361">
    <property type="entry name" value="MPP/UQCRC_Complex"/>
</dbReference>
<dbReference type="InterPro" id="IPR011249">
    <property type="entry name" value="Metalloenz_LuxS/M16"/>
</dbReference>